<name>A0A2P2FFB6_AMYLU</name>
<dbReference type="RefSeq" id="WP_034324382.1">
    <property type="nucleotide sequence ID" value="NZ_JFBM01000070.1"/>
</dbReference>
<dbReference type="Proteomes" id="UP000256220">
    <property type="component" value="Unassembled WGS sequence"/>
</dbReference>
<comment type="caution">
    <text evidence="1">The sequence shown here is derived from an EMBL/GenBank/DDBJ whole genome shotgun (WGS) entry which is preliminary data.</text>
</comment>
<proteinExistence type="predicted"/>
<evidence type="ECO:0000313" key="2">
    <source>
        <dbReference type="Proteomes" id="UP000256220"/>
    </source>
</evidence>
<sequence length="254" mass="27931">MPPNTQLTEDRFSQVSQAARRNIRTALDLIAIHSEQPVRGPQPRSSLNPFTVLAAVGAWERLIADLTSAASQTNWRGPGGHKTTGAHWPSAVDAHMISHQLLAAPLTSRWEAAFPARWKGITPLGWTTVRQTSPAADRDKLLAYITASRRARNAAAHYALVENASAAAQDMDSEGWYPWQSDAHKPSLPAGFARGLAAVYLQLIDCTIDFVAHERNWDAGAHRPPADWFRSRCRESRYDGVALWAGTSLHRVSA</sequence>
<evidence type="ECO:0000313" key="1">
    <source>
        <dbReference type="EMBL" id="KFU75416.1"/>
    </source>
</evidence>
<accession>A0A2P2FFB6</accession>
<organism evidence="1 2">
    <name type="scientific">Amycolatopsis lurida NRRL 2430</name>
    <dbReference type="NCBI Taxonomy" id="1460371"/>
    <lineage>
        <taxon>Bacteria</taxon>
        <taxon>Bacillati</taxon>
        <taxon>Actinomycetota</taxon>
        <taxon>Actinomycetes</taxon>
        <taxon>Pseudonocardiales</taxon>
        <taxon>Pseudonocardiaceae</taxon>
        <taxon>Amycolatopsis</taxon>
    </lineage>
</organism>
<dbReference type="AlphaFoldDB" id="A0A2P2FFB6"/>
<reference evidence="1 2" key="1">
    <citation type="journal article" date="2014" name="Genome Announc.">
        <title>Draft Genome Sequence of Amycolatopsis lurida NRRL 2430, Producer of the Glycopeptide Family Antibiotic Ristocetin.</title>
        <authorList>
            <person name="Kwun M.J."/>
            <person name="Hong H.J."/>
        </authorList>
    </citation>
    <scope>NUCLEOTIDE SEQUENCE [LARGE SCALE GENOMIC DNA]</scope>
    <source>
        <strain evidence="1 2">NRRL 2430</strain>
    </source>
</reference>
<protein>
    <submittedName>
        <fullName evidence="1">Uncharacterized protein</fullName>
    </submittedName>
</protein>
<dbReference type="EMBL" id="JFBM01000070">
    <property type="protein sequence ID" value="KFU75416.1"/>
    <property type="molecule type" value="Genomic_DNA"/>
</dbReference>
<gene>
    <name evidence="1" type="ORF">BB31_41660</name>
</gene>
<keyword evidence="2" id="KW-1185">Reference proteome</keyword>